<feature type="region of interest" description="Disordered" evidence="1">
    <location>
        <begin position="464"/>
        <end position="485"/>
    </location>
</feature>
<feature type="compositionally biased region" description="Basic and acidic residues" evidence="1">
    <location>
        <begin position="129"/>
        <end position="159"/>
    </location>
</feature>
<feature type="region of interest" description="Disordered" evidence="1">
    <location>
        <begin position="382"/>
        <end position="406"/>
    </location>
</feature>
<feature type="compositionally biased region" description="Polar residues" evidence="1">
    <location>
        <begin position="599"/>
        <end position="608"/>
    </location>
</feature>
<accession>A0A2A6CUR9</accession>
<evidence type="ECO:0000313" key="3">
    <source>
        <dbReference type="Proteomes" id="UP000005239"/>
    </source>
</evidence>
<feature type="compositionally biased region" description="Basic and acidic residues" evidence="1">
    <location>
        <begin position="382"/>
        <end position="405"/>
    </location>
</feature>
<evidence type="ECO:0000256" key="1">
    <source>
        <dbReference type="SAM" id="MobiDB-lite"/>
    </source>
</evidence>
<feature type="region of interest" description="Disordered" evidence="1">
    <location>
        <begin position="1"/>
        <end position="26"/>
    </location>
</feature>
<dbReference type="Gene3D" id="1.25.40.90">
    <property type="match status" value="1"/>
</dbReference>
<sequence length="818" mass="92716">MARTRTVASVAPTGRKSALEATSNDSTKPPVGLLHLIACQCIEHEDQCDEVMDVIIGNFVSRMDRSKKELIIKTLDLLHHLLSVCKDKVANWFFYDPNSYKTICILREMTIYLDVDIKAKATEILSKVDVRREERTSSSDPERTELDAREKSTEYDERNGTPPLESAIPARHLTQSKQKSKKASHEAPMIHRSGSVILTKRPPIMLPSNSDSEGLEPIRSPSKAEKKTRKRSRKGIPTSKIRSVPFASTNRRLPSGEVEPREDTTIRSAAHDDNDAIVEMRAPSEPVPKRKQISEAAKLMMDEGARMMVRTASPRRRSEAAKKDGKMPPTYHSNATEESYTNGEARTEAVASLTLSRRTESVSSITKDRRISRTLNATEQPIKDASSKVNAVEHRNERLAPRTSDETEENILRAEIAMLKEAKKKDAEEKKRLESIASELEKEIGMMKLGKEKEAEEKKLMESRITHLQNEVEEGRKKEGEDKKKMEEQIEKLKNEIKTIIERNEKVAEEKRVEIEELKSKVAVVTVSLKKSTGENEKLEHRVATLESSMARLIHPAQMPGAVDAAVHENETETNENALSFEDGDGEEREEEERDEGNTDNTIENSITGEDVMRMRDDNEDQDEEEENNENRTFEEGEKVYAQVAAVDGAVYPASILEKKPEKDGSTTFTIKYDGDVDKSYDQVIAAAQVPFLLFKKEEITNGGFKAIGKDGFDVGEEFVGVGKSVTTEIERVLKDVKHRRIYSLNEWVKARTSVKDRQFWPAKIVEISLISGGYTLYKVKYPDNGTIRWPDQYIQPNEMETKERKRRDQQIQQANDE</sequence>
<accession>A0A8R1UF36</accession>
<feature type="compositionally biased region" description="Acidic residues" evidence="1">
    <location>
        <begin position="618"/>
        <end position="628"/>
    </location>
</feature>
<organism evidence="2 3">
    <name type="scientific">Pristionchus pacificus</name>
    <name type="common">Parasitic nematode worm</name>
    <dbReference type="NCBI Taxonomy" id="54126"/>
    <lineage>
        <taxon>Eukaryota</taxon>
        <taxon>Metazoa</taxon>
        <taxon>Ecdysozoa</taxon>
        <taxon>Nematoda</taxon>
        <taxon>Chromadorea</taxon>
        <taxon>Rhabditida</taxon>
        <taxon>Rhabditina</taxon>
        <taxon>Diplogasteromorpha</taxon>
        <taxon>Diplogasteroidea</taxon>
        <taxon>Neodiplogasteridae</taxon>
        <taxon>Pristionchus</taxon>
    </lineage>
</organism>
<dbReference type="SUPFAM" id="SSF48464">
    <property type="entry name" value="ENTH/VHS domain"/>
    <property type="match status" value="1"/>
</dbReference>
<reference evidence="3" key="1">
    <citation type="journal article" date="2008" name="Nat. Genet.">
        <title>The Pristionchus pacificus genome provides a unique perspective on nematode lifestyle and parasitism.</title>
        <authorList>
            <person name="Dieterich C."/>
            <person name="Clifton S.W."/>
            <person name="Schuster L.N."/>
            <person name="Chinwalla A."/>
            <person name="Delehaunty K."/>
            <person name="Dinkelacker I."/>
            <person name="Fulton L."/>
            <person name="Fulton R."/>
            <person name="Godfrey J."/>
            <person name="Minx P."/>
            <person name="Mitreva M."/>
            <person name="Roeseler W."/>
            <person name="Tian H."/>
            <person name="Witte H."/>
            <person name="Yang S.P."/>
            <person name="Wilson R.K."/>
            <person name="Sommer R.J."/>
        </authorList>
    </citation>
    <scope>NUCLEOTIDE SEQUENCE [LARGE SCALE GENOMIC DNA]</scope>
    <source>
        <strain evidence="3">PS312</strain>
    </source>
</reference>
<dbReference type="Pfam" id="PF01417">
    <property type="entry name" value="ENTH"/>
    <property type="match status" value="1"/>
</dbReference>
<feature type="region of interest" description="Disordered" evidence="1">
    <location>
        <begin position="799"/>
        <end position="818"/>
    </location>
</feature>
<gene>
    <name evidence="2" type="primary">WBGene00109907</name>
</gene>
<protein>
    <submittedName>
        <fullName evidence="2">Uncharacterized protein</fullName>
    </submittedName>
</protein>
<feature type="compositionally biased region" description="Basic and acidic residues" evidence="1">
    <location>
        <begin position="800"/>
        <end position="810"/>
    </location>
</feature>
<feature type="region of interest" description="Disordered" evidence="1">
    <location>
        <begin position="129"/>
        <end position="271"/>
    </location>
</feature>
<evidence type="ECO:0000313" key="2">
    <source>
        <dbReference type="EnsemblMetazoa" id="PPA20353.1"/>
    </source>
</evidence>
<feature type="compositionally biased region" description="Polar residues" evidence="1">
    <location>
        <begin position="331"/>
        <end position="344"/>
    </location>
</feature>
<feature type="region of interest" description="Disordered" evidence="1">
    <location>
        <begin position="558"/>
        <end position="637"/>
    </location>
</feature>
<reference evidence="2" key="2">
    <citation type="submission" date="2022-06" db="UniProtKB">
        <authorList>
            <consortium name="EnsemblMetazoa"/>
        </authorList>
    </citation>
    <scope>IDENTIFICATION</scope>
    <source>
        <strain evidence="2">PS312</strain>
    </source>
</reference>
<proteinExistence type="predicted"/>
<keyword evidence="3" id="KW-1185">Reference proteome</keyword>
<feature type="region of interest" description="Disordered" evidence="1">
    <location>
        <begin position="311"/>
        <end position="344"/>
    </location>
</feature>
<dbReference type="EnsemblMetazoa" id="PPA20353.1">
    <property type="protein sequence ID" value="PPA20353.1"/>
    <property type="gene ID" value="WBGene00109907"/>
</dbReference>
<dbReference type="InterPro" id="IPR013809">
    <property type="entry name" value="ENTH"/>
</dbReference>
<feature type="compositionally biased region" description="Acidic residues" evidence="1">
    <location>
        <begin position="582"/>
        <end position="595"/>
    </location>
</feature>
<dbReference type="Proteomes" id="UP000005239">
    <property type="component" value="Unassembled WGS sequence"/>
</dbReference>
<feature type="compositionally biased region" description="Basic and acidic residues" evidence="1">
    <location>
        <begin position="258"/>
        <end position="271"/>
    </location>
</feature>
<dbReference type="InterPro" id="IPR008942">
    <property type="entry name" value="ENTH_VHS"/>
</dbReference>
<dbReference type="AlphaFoldDB" id="A0A2A6CUR9"/>
<feature type="compositionally biased region" description="Basic and acidic residues" evidence="1">
    <location>
        <begin position="316"/>
        <end position="326"/>
    </location>
</feature>
<name>A0A2A6CUR9_PRIPA</name>
<feature type="compositionally biased region" description="Basic and acidic residues" evidence="1">
    <location>
        <begin position="473"/>
        <end position="485"/>
    </location>
</feature>